<dbReference type="EMBL" id="CP109135">
    <property type="protein sequence ID" value="WSD14202.1"/>
    <property type="molecule type" value="Genomic_DNA"/>
</dbReference>
<protein>
    <submittedName>
        <fullName evidence="2">CHAT domain-containing protein</fullName>
    </submittedName>
</protein>
<evidence type="ECO:0000313" key="2">
    <source>
        <dbReference type="EMBL" id="WSD14202.1"/>
    </source>
</evidence>
<sequence>MTLDEGLGADSDGERVRRFLRRAVGAGVTYTGKDLAPAGPDRATRDVLIGELEKCAGETESGPGAEVTARLGALFAARWADGRDPADRTRAIELLREARLMSDLDPGLRRDAARDLAVLLLSPLLDISPADSGAAALPPGLAQYLPLGLPASAQGMAALDVLPEVVELGREVAGEGVPLPPHIEGILTMVPLLRAAGNGNTGSLADIMDALPGMLPDSGSLGGLAQALPYMAKAFDVLPSGGAPDDVPVEAASSAQEAGPPGRAEMEEMARSLDAPTILTEIISPGFITLDDLRVLNERMLAAAGSDGGQARALAALSCLALGMRTGEQAHFTKALELLAQIREADGPVDHETEWLLQATVPAVLVGSQLVGHSLQDGQTAQELIDAALTPGGPLAEGAPDRPGAPGLLLMNRCLQAQFALDRAQRERDVDALGEVRDDLLALIAQETDDESEWSGLPRIILCGLELVRVQLTADLTALRSAVDQHAAALAHTGTLPFARPLLAAMEAPLLALATHLEPDSERMRRSLESARAALDEPASVSGQRPRNRVAIALALRALHSREGDPALLDDAIAELELAEADLSAESSRARTDAADLVVPLHEQLATALAQRAGSGDPAHDEVLRDRLTRALAHARSALRASADDVLLQLGAEHGLRAARAAGSLGVRAAGWAVRLGRPEEAVACLEAGRALVLHAAASGTTVADRLEALGAYETAEAWRQATVTTGAAGNAGPAVLDEVLHPDATGVPRLPSALRREALELVRTAPGAASAASGPPPTPVLGATLVRCRADALVYLVPGTDDETGAALLLRPGFGVRVVELPGLSTADRGPLEEFVRAGVELRRSRGMDTTDIDGIPAVRRAAGKWQRSLERLCDWAGGSVMGPVLDSLGLWERALAESGLRPDGADASPGPVRLVLVPCGDLGAVPWQAAQLPLPREDSDDGGEGTDVPSAAHLCELAVVTFAASGSELVHGTRRSRLPVAGGQVLVAEPRDLYYAEDEIQALSRAYYGDARVLRGDDTETGPDLPTPAAILKVLGAEPFATSVRAAMVHLACHGTAGTDPTRSALHLWYEEGAPPETGHLTVTTLLDTPSAGDRSGPLVVLSACETDVSEADHDEALTLTTALVHRLATDVIGSRWAVSDGVTPALMTVLHHHLNAGLAPPDALRATQRYALTPAEHRCPVAGLDMLDPFLAQQDIGELQNWAAFIHQGNPAPEPPRREPAR</sequence>
<organism evidence="2 3">
    <name type="scientific">Streptomyces phaeochromogenes</name>
    <dbReference type="NCBI Taxonomy" id="1923"/>
    <lineage>
        <taxon>Bacteria</taxon>
        <taxon>Bacillati</taxon>
        <taxon>Actinomycetota</taxon>
        <taxon>Actinomycetes</taxon>
        <taxon>Kitasatosporales</taxon>
        <taxon>Streptomycetaceae</taxon>
        <taxon>Streptomyces</taxon>
        <taxon>Streptomyces phaeochromogenes group</taxon>
    </lineage>
</organism>
<accession>A0ABZ1H6M8</accession>
<evidence type="ECO:0000313" key="3">
    <source>
        <dbReference type="Proteomes" id="UP001340816"/>
    </source>
</evidence>
<keyword evidence="3" id="KW-1185">Reference proteome</keyword>
<dbReference type="Proteomes" id="UP001340816">
    <property type="component" value="Chromosome"/>
</dbReference>
<dbReference type="RefSeq" id="WP_326758880.1">
    <property type="nucleotide sequence ID" value="NZ_CP109135.1"/>
</dbReference>
<dbReference type="InterPro" id="IPR024983">
    <property type="entry name" value="CHAT_dom"/>
</dbReference>
<proteinExistence type="predicted"/>
<dbReference type="Pfam" id="PF12770">
    <property type="entry name" value="CHAT"/>
    <property type="match status" value="1"/>
</dbReference>
<feature type="domain" description="CHAT" evidence="1">
    <location>
        <begin position="897"/>
        <end position="1213"/>
    </location>
</feature>
<reference evidence="2 3" key="1">
    <citation type="submission" date="2022-10" db="EMBL/GenBank/DDBJ databases">
        <title>The complete genomes of actinobacterial strains from the NBC collection.</title>
        <authorList>
            <person name="Joergensen T.S."/>
            <person name="Alvarez Arevalo M."/>
            <person name="Sterndorff E.B."/>
            <person name="Faurdal D."/>
            <person name="Vuksanovic O."/>
            <person name="Mourched A.-S."/>
            <person name="Charusanti P."/>
            <person name="Shaw S."/>
            <person name="Blin K."/>
            <person name="Weber T."/>
        </authorList>
    </citation>
    <scope>NUCLEOTIDE SEQUENCE [LARGE SCALE GENOMIC DNA]</scope>
    <source>
        <strain evidence="2 3">NBC 01752</strain>
    </source>
</reference>
<name>A0ABZ1H6M8_STRPH</name>
<gene>
    <name evidence="2" type="ORF">OHB35_13630</name>
</gene>
<evidence type="ECO:0000259" key="1">
    <source>
        <dbReference type="Pfam" id="PF12770"/>
    </source>
</evidence>